<dbReference type="EC" id="3.4.21.89" evidence="1"/>
<keyword evidence="3" id="KW-1133">Transmembrane helix</keyword>
<protein>
    <recommendedName>
        <fullName evidence="1">Signal peptidase I</fullName>
        <ecNumber evidence="1">3.4.21.89</ecNumber>
    </recommendedName>
</protein>
<feature type="compositionally biased region" description="Low complexity" evidence="2">
    <location>
        <begin position="472"/>
        <end position="517"/>
    </location>
</feature>
<dbReference type="InterPro" id="IPR001733">
    <property type="entry name" value="Peptidase_S26B"/>
</dbReference>
<evidence type="ECO:0000313" key="4">
    <source>
        <dbReference type="EMBL" id="SUE15254.1"/>
    </source>
</evidence>
<accession>A0A379LYT9</accession>
<dbReference type="Proteomes" id="UP000254569">
    <property type="component" value="Unassembled WGS sequence"/>
</dbReference>
<dbReference type="GO" id="GO:0004252">
    <property type="term" value="F:serine-type endopeptidase activity"/>
    <property type="evidence" value="ECO:0007669"/>
    <property type="project" value="UniProtKB-UniRule"/>
</dbReference>
<dbReference type="OrthoDB" id="3790724at2"/>
<dbReference type="CDD" id="cd06462">
    <property type="entry name" value="Peptidase_S24_S26"/>
    <property type="match status" value="1"/>
</dbReference>
<keyword evidence="3" id="KW-0472">Membrane</keyword>
<keyword evidence="5" id="KW-1185">Reference proteome</keyword>
<dbReference type="GO" id="GO:0006465">
    <property type="term" value="P:signal peptide processing"/>
    <property type="evidence" value="ECO:0007669"/>
    <property type="project" value="UniProtKB-UniRule"/>
</dbReference>
<feature type="compositionally biased region" description="Pro residues" evidence="2">
    <location>
        <begin position="599"/>
        <end position="632"/>
    </location>
</feature>
<dbReference type="NCBIfam" id="TIGR02228">
    <property type="entry name" value="sigpep_I_arch"/>
    <property type="match status" value="1"/>
</dbReference>
<dbReference type="GO" id="GO:0016020">
    <property type="term" value="C:membrane"/>
    <property type="evidence" value="ECO:0007669"/>
    <property type="project" value="UniProtKB-UniRule"/>
</dbReference>
<gene>
    <name evidence="4" type="primary">sipW_2</name>
    <name evidence="4" type="ORF">NCTC13296_02112</name>
</gene>
<evidence type="ECO:0000313" key="5">
    <source>
        <dbReference type="Proteomes" id="UP000254569"/>
    </source>
</evidence>
<name>A0A379LYT9_9NOCA</name>
<evidence type="ECO:0000256" key="1">
    <source>
        <dbReference type="NCBIfam" id="TIGR02228"/>
    </source>
</evidence>
<feature type="transmembrane region" description="Helical" evidence="3">
    <location>
        <begin position="21"/>
        <end position="46"/>
    </location>
</feature>
<proteinExistence type="predicted"/>
<dbReference type="RefSeq" id="WP_064062687.1">
    <property type="nucleotide sequence ID" value="NZ_LPZN01000003.1"/>
</dbReference>
<sequence>MTEHAHQARPPRRGRDTLLTIGAVLGSLCILVAAVSALFGLTPLIFRSGSMAPAIPSGSLAIAHTVPAADLRSGDVVSVINDQGSRITHRIVEVQSFAGNTALLRLQGDANPEPDPRSYGVSSAERVLFHVDGLGYLAAWLRTVPGLVVLAILAAALIRIAVRPDGSPLRNAQAPVTPLAVLVVVSAVGLSHTPGTDATFVDNATARSGAFASKSEYVPRIAGTVGCNSKLILDQPDPVTLNWTHLGSPYQYRIILRDMDGRVWRTVDITDITAATGGTISYDLYGTGLPRRSLIWQYNAEIHTMLPGGTVSAAWRGRLVSQPVSLISHNQDLNCSPSGERDGTPAYVAPPASVACSTTGTGSATAATLTWPHVGTGVTYQVTVRNPSDGNFAYVTTVTTTPTAAGQPVTARIARTNLDTALITANTADAEIRSIQGDSYSTGFVAYRLDTTSTTGVTCSAPATGARSLPQSSASTTTTSTTSSPTASPGTSTSLGPTTTEGSPSTSGSPSAPTETEIVSALRSPSGLYSARLVRSEAGTYAVITAATGSEEYRTGASEGDVLAWAAETDELRITGSSGEWVISRASGSWVRSAVVDPLPAPPPAPAPEPAPTGEPAPSPVPEETPPEPAPTPSDDAPVGEPADDGSEG</sequence>
<keyword evidence="4" id="KW-0378">Hydrolase</keyword>
<organism evidence="4 5">
    <name type="scientific">Rhodococcus gordoniae</name>
    <dbReference type="NCBI Taxonomy" id="223392"/>
    <lineage>
        <taxon>Bacteria</taxon>
        <taxon>Bacillati</taxon>
        <taxon>Actinomycetota</taxon>
        <taxon>Actinomycetes</taxon>
        <taxon>Mycobacteriales</taxon>
        <taxon>Nocardiaceae</taxon>
        <taxon>Rhodococcus</taxon>
    </lineage>
</organism>
<feature type="region of interest" description="Disordered" evidence="2">
    <location>
        <begin position="456"/>
        <end position="517"/>
    </location>
</feature>
<dbReference type="EMBL" id="UGVI01000001">
    <property type="protein sequence ID" value="SUE15254.1"/>
    <property type="molecule type" value="Genomic_DNA"/>
</dbReference>
<reference evidence="4 5" key="1">
    <citation type="submission" date="2018-06" db="EMBL/GenBank/DDBJ databases">
        <authorList>
            <consortium name="Pathogen Informatics"/>
            <person name="Doyle S."/>
        </authorList>
    </citation>
    <scope>NUCLEOTIDE SEQUENCE [LARGE SCALE GENOMIC DNA]</scope>
    <source>
        <strain evidence="4 5">NCTC13296</strain>
    </source>
</reference>
<keyword evidence="3" id="KW-0812">Transmembrane</keyword>
<evidence type="ECO:0000256" key="2">
    <source>
        <dbReference type="SAM" id="MobiDB-lite"/>
    </source>
</evidence>
<evidence type="ECO:0000256" key="3">
    <source>
        <dbReference type="SAM" id="Phobius"/>
    </source>
</evidence>
<dbReference type="AlphaFoldDB" id="A0A379LYT9"/>
<dbReference type="GO" id="GO:0009003">
    <property type="term" value="F:signal peptidase activity"/>
    <property type="evidence" value="ECO:0007669"/>
    <property type="project" value="UniProtKB-EC"/>
</dbReference>
<feature type="region of interest" description="Disordered" evidence="2">
    <location>
        <begin position="596"/>
        <end position="649"/>
    </location>
</feature>